<evidence type="ECO:0000259" key="5">
    <source>
        <dbReference type="Pfam" id="PF01321"/>
    </source>
</evidence>
<keyword evidence="1 3" id="KW-0479">Metal-binding</keyword>
<dbReference type="InterPro" id="IPR036005">
    <property type="entry name" value="Creatinase/aminopeptidase-like"/>
</dbReference>
<reference evidence="7" key="1">
    <citation type="journal article" date="2019" name="Int. J. Syst. Evol. Microbiol.">
        <title>The Global Catalogue of Microorganisms (GCM) 10K type strain sequencing project: providing services to taxonomists for standard genome sequencing and annotation.</title>
        <authorList>
            <consortium name="The Broad Institute Genomics Platform"/>
            <consortium name="The Broad Institute Genome Sequencing Center for Infectious Disease"/>
            <person name="Wu L."/>
            <person name="Ma J."/>
        </authorList>
    </citation>
    <scope>NUCLEOTIDE SEQUENCE [LARGE SCALE GENOMIC DNA]</scope>
    <source>
        <strain evidence="7">JCM 14306</strain>
    </source>
</reference>
<keyword evidence="2" id="KW-0378">Hydrolase</keyword>
<evidence type="ECO:0000256" key="3">
    <source>
        <dbReference type="RuleBase" id="RU000590"/>
    </source>
</evidence>
<feature type="domain" description="Peptidase M24" evidence="4">
    <location>
        <begin position="156"/>
        <end position="359"/>
    </location>
</feature>
<dbReference type="PANTHER" id="PTHR46112:SF3">
    <property type="entry name" value="AMINOPEPTIDASE YPDF"/>
    <property type="match status" value="1"/>
</dbReference>
<dbReference type="SUPFAM" id="SSF53092">
    <property type="entry name" value="Creatinase/prolidase N-terminal domain"/>
    <property type="match status" value="1"/>
</dbReference>
<dbReference type="Pfam" id="PF01321">
    <property type="entry name" value="Creatinase_N"/>
    <property type="match status" value="1"/>
</dbReference>
<keyword evidence="7" id="KW-1185">Reference proteome</keyword>
<gene>
    <name evidence="6" type="ORF">GCM10009744_46840</name>
</gene>
<comment type="caution">
    <text evidence="6">The sequence shown here is derived from an EMBL/GenBank/DDBJ whole genome shotgun (WGS) entry which is preliminary data.</text>
</comment>
<dbReference type="Proteomes" id="UP001501319">
    <property type="component" value="Unassembled WGS sequence"/>
</dbReference>
<dbReference type="PANTHER" id="PTHR46112">
    <property type="entry name" value="AMINOPEPTIDASE"/>
    <property type="match status" value="1"/>
</dbReference>
<evidence type="ECO:0000313" key="7">
    <source>
        <dbReference type="Proteomes" id="UP001501319"/>
    </source>
</evidence>
<feature type="domain" description="Creatinase N-terminal" evidence="5">
    <location>
        <begin position="19"/>
        <end position="147"/>
    </location>
</feature>
<dbReference type="Pfam" id="PF00557">
    <property type="entry name" value="Peptidase_M24"/>
    <property type="match status" value="1"/>
</dbReference>
<dbReference type="InterPro" id="IPR029149">
    <property type="entry name" value="Creatin/AminoP/Spt16_N"/>
</dbReference>
<evidence type="ECO:0000256" key="1">
    <source>
        <dbReference type="ARBA" id="ARBA00022723"/>
    </source>
</evidence>
<dbReference type="InterPro" id="IPR050659">
    <property type="entry name" value="Peptidase_M24B"/>
</dbReference>
<dbReference type="PROSITE" id="PS00491">
    <property type="entry name" value="PROLINE_PEPTIDASE"/>
    <property type="match status" value="1"/>
</dbReference>
<name>A0ABP4RGG3_9ACTN</name>
<evidence type="ECO:0000313" key="6">
    <source>
        <dbReference type="EMBL" id="GAA1649894.1"/>
    </source>
</evidence>
<dbReference type="RefSeq" id="WP_344114092.1">
    <property type="nucleotide sequence ID" value="NZ_BAAANE010000007.1"/>
</dbReference>
<proteinExistence type="inferred from homology"/>
<dbReference type="SUPFAM" id="SSF55920">
    <property type="entry name" value="Creatinase/aminopeptidase"/>
    <property type="match status" value="1"/>
</dbReference>
<dbReference type="EMBL" id="BAAANE010000007">
    <property type="protein sequence ID" value="GAA1649894.1"/>
    <property type="molecule type" value="Genomic_DNA"/>
</dbReference>
<dbReference type="InterPro" id="IPR001131">
    <property type="entry name" value="Peptidase_M24B_aminopep-P_CS"/>
</dbReference>
<dbReference type="InterPro" id="IPR000994">
    <property type="entry name" value="Pept_M24"/>
</dbReference>
<dbReference type="Gene3D" id="3.40.350.10">
    <property type="entry name" value="Creatinase/prolidase N-terminal domain"/>
    <property type="match status" value="1"/>
</dbReference>
<protein>
    <submittedName>
        <fullName evidence="6">Xaa-Pro peptidase family protein</fullName>
    </submittedName>
</protein>
<organism evidence="6 7">
    <name type="scientific">Kribbella alba</name>
    <dbReference type="NCBI Taxonomy" id="190197"/>
    <lineage>
        <taxon>Bacteria</taxon>
        <taxon>Bacillati</taxon>
        <taxon>Actinomycetota</taxon>
        <taxon>Actinomycetes</taxon>
        <taxon>Propionibacteriales</taxon>
        <taxon>Kribbellaceae</taxon>
        <taxon>Kribbella</taxon>
    </lineage>
</organism>
<evidence type="ECO:0000256" key="2">
    <source>
        <dbReference type="ARBA" id="ARBA00022801"/>
    </source>
</evidence>
<comment type="similarity">
    <text evidence="3">Belongs to the peptidase M24B family.</text>
</comment>
<dbReference type="InterPro" id="IPR000587">
    <property type="entry name" value="Creatinase_N"/>
</dbReference>
<accession>A0ABP4RGG3</accession>
<sequence>MSRRSLHLPAPDAAVLRARLDRARGAANGTGLLIAPGSDLRYLLGQAGGSYERLTTLVIPAVGPPALVVPKLEAPGFGDVPLDELGVEVITWVDGDNPYAAVADRLAGSDLVAVSDFTPALHVLAIRDAMAGVEQVLAGPIVRELRMRKDAAEVAALREAGAAIDRVHARVPGLLRVGRTEAEVGADIATAIVEEGHAQADFVIVASGPNAASPHHDVSDRVIESGDVVVVDIGGPIAAGYNSDSTRTYSIGEPGDADVAATYRVLQEAQQAAVDAVRPGVSAESIDAAARDVIAAAGYGEFFIHRTGHGIGLDVHEEPYIVSGNELILEPGMAFSVEPGIYHQGRWGARIEDIVVVTEDGVESFNQQPHDLVVV</sequence>
<evidence type="ECO:0000259" key="4">
    <source>
        <dbReference type="Pfam" id="PF00557"/>
    </source>
</evidence>
<dbReference type="Gene3D" id="3.90.230.10">
    <property type="entry name" value="Creatinase/methionine aminopeptidase superfamily"/>
    <property type="match status" value="1"/>
</dbReference>